<reference evidence="2" key="1">
    <citation type="submission" date="2021-12" db="EMBL/GenBank/DDBJ databases">
        <title>Prjna785345.</title>
        <authorList>
            <person name="Rujirawat T."/>
            <person name="Krajaejun T."/>
        </authorList>
    </citation>
    <scope>NUCLEOTIDE SEQUENCE</scope>
    <source>
        <strain evidence="2">Pi057C3</strain>
    </source>
</reference>
<organism evidence="2 3">
    <name type="scientific">Pythium insidiosum</name>
    <name type="common">Pythiosis disease agent</name>
    <dbReference type="NCBI Taxonomy" id="114742"/>
    <lineage>
        <taxon>Eukaryota</taxon>
        <taxon>Sar</taxon>
        <taxon>Stramenopiles</taxon>
        <taxon>Oomycota</taxon>
        <taxon>Peronosporomycetes</taxon>
        <taxon>Pythiales</taxon>
        <taxon>Pythiaceae</taxon>
        <taxon>Pythium</taxon>
    </lineage>
</organism>
<proteinExistence type="predicted"/>
<dbReference type="SUPFAM" id="SSF48452">
    <property type="entry name" value="TPR-like"/>
    <property type="match status" value="1"/>
</dbReference>
<accession>A0AAD5LBF7</accession>
<gene>
    <name evidence="2" type="ORF">P43SY_010593</name>
</gene>
<keyword evidence="3" id="KW-1185">Reference proteome</keyword>
<dbReference type="AlphaFoldDB" id="A0AAD5LBF7"/>
<comment type="caution">
    <text evidence="2">The sequence shown here is derived from an EMBL/GenBank/DDBJ whole genome shotgun (WGS) entry which is preliminary data.</text>
</comment>
<dbReference type="EMBL" id="JAKCXM010000572">
    <property type="protein sequence ID" value="KAJ0392786.1"/>
    <property type="molecule type" value="Genomic_DNA"/>
</dbReference>
<dbReference type="Proteomes" id="UP001209570">
    <property type="component" value="Unassembled WGS sequence"/>
</dbReference>
<name>A0AAD5LBF7_PYTIN</name>
<protein>
    <submittedName>
        <fullName evidence="2">Uncharacterized protein</fullName>
    </submittedName>
</protein>
<dbReference type="InterPro" id="IPR011990">
    <property type="entry name" value="TPR-like_helical_dom_sf"/>
</dbReference>
<evidence type="ECO:0000313" key="2">
    <source>
        <dbReference type="EMBL" id="KAJ0392786.1"/>
    </source>
</evidence>
<dbReference type="Gene3D" id="1.25.40.10">
    <property type="entry name" value="Tetratricopeptide repeat domain"/>
    <property type="match status" value="1"/>
</dbReference>
<evidence type="ECO:0000313" key="3">
    <source>
        <dbReference type="Proteomes" id="UP001209570"/>
    </source>
</evidence>
<evidence type="ECO:0000256" key="1">
    <source>
        <dbReference type="SAM" id="MobiDB-lite"/>
    </source>
</evidence>
<feature type="compositionally biased region" description="Polar residues" evidence="1">
    <location>
        <begin position="145"/>
        <end position="155"/>
    </location>
</feature>
<feature type="region of interest" description="Disordered" evidence="1">
    <location>
        <begin position="120"/>
        <end position="155"/>
    </location>
</feature>
<sequence length="376" mass="42561">MMLRRLLDPEETARRRRLRARIVRRNRIKREIERGLEPKLRRLPKPKERTIHDYGWDPRQASAGQGAAGSDFVLGSLWATGTGATTTKTMMKKSTRPASPFGRASDAFLVGERLSTPPVLQGADQVEGRSTRRVRSAGKDKNAVPTASANGSASVQTLIQPSGSPVQIEVIRPSQAPLAKRVANERVRQRWKDLLQVMLIQRHEMILAKDPNRKWRQERLGLLLFRRGDVKRSAEHLIKAITLGAQSGICWRRLAECHMIDYEKSSDWDVLWDARAAYEQALMHVEIACNPYVLVAYARVLEALGSYVAALTVIAKNDKNKIQLYLVMARNYYDANQMERAIRTMEAIFDINPYIRELACYEVCGLDGEQDNGALK</sequence>